<gene>
    <name evidence="1" type="ORF">IPA_03525</name>
</gene>
<keyword evidence="2" id="KW-1185">Reference proteome</keyword>
<name>A0A977K9B9_9CREN</name>
<accession>A0A977K9B9</accession>
<evidence type="ECO:0000313" key="1">
    <source>
        <dbReference type="EMBL" id="UXD21369.1"/>
    </source>
</evidence>
<proteinExistence type="predicted"/>
<evidence type="ECO:0008006" key="3">
    <source>
        <dbReference type="Google" id="ProtNLM"/>
    </source>
</evidence>
<sequence>MSNAIKKAAELLKEGAVMLPETCPICGSPLYKLRDGRIVCPVHGEIMKIKSKKQETEMKVDNALDDLINAMILKVREFTAKVPNATKLDAEELGIWLKNLDIAIEIRNKLKVEK</sequence>
<dbReference type="InterPro" id="IPR009563">
    <property type="entry name" value="SSSCA1"/>
</dbReference>
<dbReference type="Pfam" id="PF06677">
    <property type="entry name" value="Auto_anti-p27"/>
    <property type="match status" value="1"/>
</dbReference>
<dbReference type="EMBL" id="CP006868">
    <property type="protein sequence ID" value="UXD21369.1"/>
    <property type="molecule type" value="Genomic_DNA"/>
</dbReference>
<dbReference type="SUPFAM" id="SSF75712">
    <property type="entry name" value="Rad50 coiled-coil Zn hook"/>
    <property type="match status" value="1"/>
</dbReference>
<organism evidence="1 2">
    <name type="scientific">Ignicoccus pacificus DSM 13166</name>
    <dbReference type="NCBI Taxonomy" id="940294"/>
    <lineage>
        <taxon>Archaea</taxon>
        <taxon>Thermoproteota</taxon>
        <taxon>Thermoprotei</taxon>
        <taxon>Desulfurococcales</taxon>
        <taxon>Desulfurococcaceae</taxon>
        <taxon>Ignicoccus</taxon>
    </lineage>
</organism>
<reference evidence="1" key="1">
    <citation type="submission" date="2013-11" db="EMBL/GenBank/DDBJ databases">
        <title>Comparative genomics of Ignicoccus.</title>
        <authorList>
            <person name="Podar M."/>
        </authorList>
    </citation>
    <scope>NUCLEOTIDE SEQUENCE</scope>
    <source>
        <strain evidence="1">DSM 13166</strain>
    </source>
</reference>
<evidence type="ECO:0000313" key="2">
    <source>
        <dbReference type="Proteomes" id="UP001063698"/>
    </source>
</evidence>
<dbReference type="KEGG" id="ipc:IPA_03525"/>
<dbReference type="Proteomes" id="UP001063698">
    <property type="component" value="Chromosome"/>
</dbReference>
<protein>
    <recommendedName>
        <fullName evidence="3">Sjogren's syndrome/scleroderma autoantigen 1 (Autoantigen p27)</fullName>
    </recommendedName>
</protein>
<dbReference type="AlphaFoldDB" id="A0A977K9B9"/>